<dbReference type="AlphaFoldDB" id="A0A345M107"/>
<evidence type="ECO:0000313" key="4">
    <source>
        <dbReference type="Proteomes" id="UP001252207"/>
    </source>
</evidence>
<protein>
    <submittedName>
        <fullName evidence="1">Uncharacterized protein</fullName>
    </submittedName>
</protein>
<dbReference type="OrthoDB" id="6466949at2"/>
<evidence type="ECO:0000313" key="2">
    <source>
        <dbReference type="EMBL" id="MDT0135049.1"/>
    </source>
</evidence>
<dbReference type="RefSeq" id="WP_102137975.1">
    <property type="nucleotide sequence ID" value="NZ_CP031123.2"/>
</dbReference>
<reference evidence="1" key="1">
    <citation type="submission" date="2021-03" db="EMBL/GenBank/DDBJ databases">
        <authorList>
            <person name="Stanton E."/>
        </authorList>
    </citation>
    <scope>NUCLEOTIDE SEQUENCE</scope>
    <source>
        <strain evidence="1">2020EL-00113</strain>
    </source>
</reference>
<dbReference type="Proteomes" id="UP000674270">
    <property type="component" value="Unassembled WGS sequence"/>
</dbReference>
<accession>A0A345M107</accession>
<dbReference type="Proteomes" id="UP001252207">
    <property type="component" value="Unassembled WGS sequence"/>
</dbReference>
<organism evidence="1 3">
    <name type="scientific">Providencia huaxiensis</name>
    <dbReference type="NCBI Taxonomy" id="2027290"/>
    <lineage>
        <taxon>Bacteria</taxon>
        <taxon>Pseudomonadati</taxon>
        <taxon>Pseudomonadota</taxon>
        <taxon>Gammaproteobacteria</taxon>
        <taxon>Enterobacterales</taxon>
        <taxon>Morganellaceae</taxon>
        <taxon>Providencia</taxon>
    </lineage>
</organism>
<proteinExistence type="predicted"/>
<dbReference type="GeneID" id="89491496"/>
<name>A0A345M107_9GAMM</name>
<keyword evidence="4" id="KW-1185">Reference proteome</keyword>
<comment type="caution">
    <text evidence="1">The sequence shown here is derived from an EMBL/GenBank/DDBJ whole genome shotgun (WGS) entry which is preliminary data.</text>
</comment>
<sequence>MTKINNNMLYSTKNPQTINSKTPNKNRFARFICRINTALEPFWKLFKSPIKNRKRELNLENNIVFIKEYFSINNKYKKEIIHDEKSTSIILRTKIAGFKPNKDDSYTSTHLGHIYESNEFTFDKELSDKFNKDFNRMNIYLHTPYRQENSVEIKDAKFLSAKFGLKNAQLISQIAHQGFLAEPTILLHQINKNEHYNIGVRATQESKNNSSIESMRTNFTIKETENGSCIITANKNFEYINTGDEFGSPLPDLSISVERKTHLNKENKNETKSNNYKNIFKLTNNKKDELKIKITKNNIENIEQ</sequence>
<gene>
    <name evidence="1" type="ORF">J7T18_06550</name>
    <name evidence="2" type="ORF">NLX89_17105</name>
</gene>
<reference evidence="2 4" key="2">
    <citation type="submission" date="2022-06" db="EMBL/GenBank/DDBJ databases">
        <title>Chromosome and plasmid sequencings of Enterobacteriales species co-exiting double carbapenemases.</title>
        <authorList>
            <person name="Fu Y."/>
        </authorList>
    </citation>
    <scope>NUCLEOTIDE SEQUENCE [LARGE SCALE GENOMIC DNA]</scope>
    <source>
        <strain evidence="2 4">21030615019</strain>
    </source>
</reference>
<evidence type="ECO:0000313" key="1">
    <source>
        <dbReference type="EMBL" id="MBQ0267960.1"/>
    </source>
</evidence>
<evidence type="ECO:0000313" key="3">
    <source>
        <dbReference type="Proteomes" id="UP000674270"/>
    </source>
</evidence>
<dbReference type="EMBL" id="JAGKLY010000002">
    <property type="protein sequence ID" value="MBQ0267960.1"/>
    <property type="molecule type" value="Genomic_DNA"/>
</dbReference>
<dbReference type="KEGG" id="prq:CYG50_19605"/>
<dbReference type="EMBL" id="JANAVW010000001">
    <property type="protein sequence ID" value="MDT0135049.1"/>
    <property type="molecule type" value="Genomic_DNA"/>
</dbReference>